<name>A0A183E718_9BILA</name>
<keyword evidence="2" id="KW-0863">Zinc-finger</keyword>
<evidence type="ECO:0000256" key="4">
    <source>
        <dbReference type="ARBA" id="ARBA00022833"/>
    </source>
</evidence>
<evidence type="ECO:0000313" key="6">
    <source>
        <dbReference type="EMBL" id="VDN28492.1"/>
    </source>
</evidence>
<dbReference type="GO" id="GO:0008270">
    <property type="term" value="F:zinc ion binding"/>
    <property type="evidence" value="ECO:0007669"/>
    <property type="project" value="UniProtKB-KW"/>
</dbReference>
<dbReference type="Proteomes" id="UP000271098">
    <property type="component" value="Unassembled WGS sequence"/>
</dbReference>
<keyword evidence="7" id="KW-1185">Reference proteome</keyword>
<evidence type="ECO:0000313" key="8">
    <source>
        <dbReference type="WBParaSite" id="GPUH_0001678101-mRNA-1"/>
    </source>
</evidence>
<dbReference type="InterPro" id="IPR043013">
    <property type="entry name" value="Znf_TRAF_N"/>
</dbReference>
<gene>
    <name evidence="6" type="ORF">GPUH_LOCUS16759</name>
</gene>
<keyword evidence="1" id="KW-0479">Metal-binding</keyword>
<accession>A0A183E718</accession>
<keyword evidence="3" id="KW-0833">Ubl conjugation pathway</keyword>
<dbReference type="InterPro" id="IPR001293">
    <property type="entry name" value="Znf_TRAF"/>
</dbReference>
<organism evidence="8">
    <name type="scientific">Gongylonema pulchrum</name>
    <dbReference type="NCBI Taxonomy" id="637853"/>
    <lineage>
        <taxon>Eukaryota</taxon>
        <taxon>Metazoa</taxon>
        <taxon>Ecdysozoa</taxon>
        <taxon>Nematoda</taxon>
        <taxon>Chromadorea</taxon>
        <taxon>Rhabditida</taxon>
        <taxon>Spirurina</taxon>
        <taxon>Spiruromorpha</taxon>
        <taxon>Spiruroidea</taxon>
        <taxon>Gongylonematidae</taxon>
        <taxon>Gongylonema</taxon>
    </lineage>
</organism>
<dbReference type="WBParaSite" id="GPUH_0001678101-mRNA-1">
    <property type="protein sequence ID" value="GPUH_0001678101-mRNA-1"/>
    <property type="gene ID" value="GPUH_0001678101"/>
</dbReference>
<evidence type="ECO:0000256" key="1">
    <source>
        <dbReference type="ARBA" id="ARBA00022723"/>
    </source>
</evidence>
<sequence>MDSSPEERPTRSTTNSMHIDDHIHCIYCFRTRCTYSQCELRPCPECRAVLHTCKLEDHLTICPKAFVPCLCQAYGCPLWLRRYKIKQHLEHCCASAEEIIDSYRISREDRKLLTDFQNPCHPMMPLRLSFERQPFFEDEDSSDEENRQKEIQLKQKRSPFEHCYLCKADPASQHLHVLGNASFEKDVVADEEKQAPVKVSPLPPFYESRNLYVNIVRDRLSAFFRKGENMPCVRSGISVYTYCCNESFRRDEYCAHYELSHMNIDDCIGRCPLYLDGCPFFFCRSEPLWGQLRYIVLLCFQFDLQWASTAAAHCQWILVATSLES</sequence>
<dbReference type="PANTHER" id="PTHR15933">
    <property type="entry name" value="PROTEIN CBG16327"/>
    <property type="match status" value="1"/>
</dbReference>
<dbReference type="EMBL" id="UYRT01084197">
    <property type="protein sequence ID" value="VDN28492.1"/>
    <property type="molecule type" value="Genomic_DNA"/>
</dbReference>
<dbReference type="Pfam" id="PF15965">
    <property type="entry name" value="zf-TRAF_2"/>
    <property type="match status" value="1"/>
</dbReference>
<evidence type="ECO:0000256" key="2">
    <source>
        <dbReference type="ARBA" id="ARBA00022771"/>
    </source>
</evidence>
<dbReference type="PANTHER" id="PTHR15933:SF20">
    <property type="entry name" value="F-BOX DOMAIN-CONTAINING PROTEIN"/>
    <property type="match status" value="1"/>
</dbReference>
<dbReference type="OrthoDB" id="5918172at2759"/>
<keyword evidence="4" id="KW-0862">Zinc</keyword>
<dbReference type="AlphaFoldDB" id="A0A183E718"/>
<feature type="domain" description="TRAF-type" evidence="5">
    <location>
        <begin position="22"/>
        <end position="96"/>
    </location>
</feature>
<dbReference type="InterPro" id="IPR031890">
    <property type="entry name" value="Fbxo30/Fbxo40"/>
</dbReference>
<evidence type="ECO:0000256" key="3">
    <source>
        <dbReference type="ARBA" id="ARBA00022786"/>
    </source>
</evidence>
<proteinExistence type="predicted"/>
<dbReference type="GO" id="GO:0061630">
    <property type="term" value="F:ubiquitin protein ligase activity"/>
    <property type="evidence" value="ECO:0007669"/>
    <property type="project" value="InterPro"/>
</dbReference>
<evidence type="ECO:0000313" key="7">
    <source>
        <dbReference type="Proteomes" id="UP000271098"/>
    </source>
</evidence>
<evidence type="ECO:0000259" key="5">
    <source>
        <dbReference type="Pfam" id="PF15965"/>
    </source>
</evidence>
<reference evidence="6 7" key="2">
    <citation type="submission" date="2018-11" db="EMBL/GenBank/DDBJ databases">
        <authorList>
            <consortium name="Pathogen Informatics"/>
        </authorList>
    </citation>
    <scope>NUCLEOTIDE SEQUENCE [LARGE SCALE GENOMIC DNA]</scope>
</reference>
<reference evidence="8" key="1">
    <citation type="submission" date="2016-06" db="UniProtKB">
        <authorList>
            <consortium name="WormBaseParasite"/>
        </authorList>
    </citation>
    <scope>IDENTIFICATION</scope>
</reference>
<dbReference type="Gene3D" id="3.30.40.150">
    <property type="entry name" value="TRAF-like zinc-finger, N-terminal subdomain"/>
    <property type="match status" value="1"/>
</dbReference>
<protein>
    <submittedName>
        <fullName evidence="8">TRAF-type domain-containing protein</fullName>
    </submittedName>
</protein>